<dbReference type="PANTHER" id="PTHR34203">
    <property type="entry name" value="METHYLTRANSFERASE, FKBM FAMILY PROTEIN"/>
    <property type="match status" value="1"/>
</dbReference>
<dbReference type="SUPFAM" id="SSF53335">
    <property type="entry name" value="S-adenosyl-L-methionine-dependent methyltransferases"/>
    <property type="match status" value="1"/>
</dbReference>
<dbReference type="InterPro" id="IPR052514">
    <property type="entry name" value="SAM-dependent_MTase"/>
</dbReference>
<keyword evidence="2" id="KW-0489">Methyltransferase</keyword>
<gene>
    <name evidence="2" type="ORF">ACFOJE_11915</name>
</gene>
<evidence type="ECO:0000259" key="1">
    <source>
        <dbReference type="Pfam" id="PF05050"/>
    </source>
</evidence>
<keyword evidence="2" id="KW-0808">Transferase</keyword>
<dbReference type="EC" id="2.1.1.-" evidence="2"/>
<dbReference type="InterPro" id="IPR029063">
    <property type="entry name" value="SAM-dependent_MTases_sf"/>
</dbReference>
<keyword evidence="3" id="KW-1185">Reference proteome</keyword>
<dbReference type="RefSeq" id="WP_377814572.1">
    <property type="nucleotide sequence ID" value="NZ_JBHRSJ010000022.1"/>
</dbReference>
<comment type="caution">
    <text evidence="2">The sequence shown here is derived from an EMBL/GenBank/DDBJ whole genome shotgun (WGS) entry which is preliminary data.</text>
</comment>
<dbReference type="InterPro" id="IPR006342">
    <property type="entry name" value="FkbM_mtfrase"/>
</dbReference>
<sequence>MTHALLAQRPVEVVRTSSGHILKAFRGDHITRQIKSSGIYEKNALQLLGSILERIPDAVVLDVGANIGNHSLYFSLKAARVFAFEPVGEIFELLENNVRSNGVGNVRCFNLGLSDREAKAEIYVDDTGNIGTSSLEKPSARAHAETVKLVRGDDWLKANPGIERIDFIKIDVESHEPKVLDGLRGILAAFRPILMMEYKSADILRAFAERGGLPTIFPDYRVFVIESNYARKAYPKGPLGKLQRSLVRTFREEAARLYRFDPARTYQNILLVPREKLSVLPPQALTRAARRG</sequence>
<dbReference type="EMBL" id="JBHRSJ010000022">
    <property type="protein sequence ID" value="MFC2972916.1"/>
    <property type="molecule type" value="Genomic_DNA"/>
</dbReference>
<proteinExistence type="predicted"/>
<dbReference type="GO" id="GO:0032259">
    <property type="term" value="P:methylation"/>
    <property type="evidence" value="ECO:0007669"/>
    <property type="project" value="UniProtKB-KW"/>
</dbReference>
<name>A0ABV7AUJ0_9GAMM</name>
<dbReference type="GO" id="GO:0008168">
    <property type="term" value="F:methyltransferase activity"/>
    <property type="evidence" value="ECO:0007669"/>
    <property type="project" value="UniProtKB-KW"/>
</dbReference>
<dbReference type="Pfam" id="PF05050">
    <property type="entry name" value="Methyltransf_21"/>
    <property type="match status" value="1"/>
</dbReference>
<dbReference type="Proteomes" id="UP001595457">
    <property type="component" value="Unassembled WGS sequence"/>
</dbReference>
<evidence type="ECO:0000313" key="2">
    <source>
        <dbReference type="EMBL" id="MFC2972916.1"/>
    </source>
</evidence>
<protein>
    <submittedName>
        <fullName evidence="2">FkbM family methyltransferase</fullName>
        <ecNumber evidence="2">2.1.1.-</ecNumber>
    </submittedName>
</protein>
<dbReference type="Gene3D" id="3.40.50.150">
    <property type="entry name" value="Vaccinia Virus protein VP39"/>
    <property type="match status" value="1"/>
</dbReference>
<evidence type="ECO:0000313" key="3">
    <source>
        <dbReference type="Proteomes" id="UP001595457"/>
    </source>
</evidence>
<organism evidence="2 3">
    <name type="scientific">Azotobacter bryophylli</name>
    <dbReference type="NCBI Taxonomy" id="1986537"/>
    <lineage>
        <taxon>Bacteria</taxon>
        <taxon>Pseudomonadati</taxon>
        <taxon>Pseudomonadota</taxon>
        <taxon>Gammaproteobacteria</taxon>
        <taxon>Pseudomonadales</taxon>
        <taxon>Pseudomonadaceae</taxon>
        <taxon>Azotobacter</taxon>
    </lineage>
</organism>
<feature type="domain" description="Methyltransferase FkbM" evidence="1">
    <location>
        <begin position="62"/>
        <end position="200"/>
    </location>
</feature>
<dbReference type="PANTHER" id="PTHR34203:SF15">
    <property type="entry name" value="SLL1173 PROTEIN"/>
    <property type="match status" value="1"/>
</dbReference>
<dbReference type="NCBIfam" id="TIGR01444">
    <property type="entry name" value="fkbM_fam"/>
    <property type="match status" value="1"/>
</dbReference>
<reference evidence="3" key="1">
    <citation type="journal article" date="2019" name="Int. J. Syst. Evol. Microbiol.">
        <title>The Global Catalogue of Microorganisms (GCM) 10K type strain sequencing project: providing services to taxonomists for standard genome sequencing and annotation.</title>
        <authorList>
            <consortium name="The Broad Institute Genomics Platform"/>
            <consortium name="The Broad Institute Genome Sequencing Center for Infectious Disease"/>
            <person name="Wu L."/>
            <person name="Ma J."/>
        </authorList>
    </citation>
    <scope>NUCLEOTIDE SEQUENCE [LARGE SCALE GENOMIC DNA]</scope>
    <source>
        <strain evidence="3">KCTC 62195</strain>
    </source>
</reference>
<accession>A0ABV7AUJ0</accession>